<evidence type="ECO:0000313" key="3">
    <source>
        <dbReference type="Proteomes" id="UP000252558"/>
    </source>
</evidence>
<name>A0A368NJZ6_9GAMM</name>
<keyword evidence="1" id="KW-1133">Transmembrane helix</keyword>
<dbReference type="RefSeq" id="WP_114337945.1">
    <property type="nucleotide sequence ID" value="NZ_QPID01000004.1"/>
</dbReference>
<evidence type="ECO:0000313" key="2">
    <source>
        <dbReference type="EMBL" id="RCU50456.1"/>
    </source>
</evidence>
<accession>A0A368NJZ6</accession>
<gene>
    <name evidence="2" type="ORF">DU002_08515</name>
</gene>
<dbReference type="AlphaFoldDB" id="A0A368NJZ6"/>
<sequence length="140" mass="15694">MNIVSGDFTGLASHMSNRNMPKESTAIEVSDGFLCHRRIRIPEDICHLSLISRDERRTHRQIMMSLVLALTVMGIPLAIYLAIFQKQVTVAAEIKTLRGEQFVILADGDEWLHLAGCCKEHKQTTQTKPVKSSHDSALSH</sequence>
<keyword evidence="1" id="KW-0472">Membrane</keyword>
<reference evidence="2 3" key="1">
    <citation type="submission" date="2018-07" db="EMBL/GenBank/DDBJ databases">
        <title>Corallincola holothuriorum sp. nov., a new facultative anaerobe isolated from sea cucumber Apostichopus japonicus.</title>
        <authorList>
            <person name="Xia H."/>
        </authorList>
    </citation>
    <scope>NUCLEOTIDE SEQUENCE [LARGE SCALE GENOMIC DNA]</scope>
    <source>
        <strain evidence="2 3">C4</strain>
    </source>
</reference>
<feature type="transmembrane region" description="Helical" evidence="1">
    <location>
        <begin position="62"/>
        <end position="83"/>
    </location>
</feature>
<evidence type="ECO:0000256" key="1">
    <source>
        <dbReference type="SAM" id="Phobius"/>
    </source>
</evidence>
<keyword evidence="1" id="KW-0812">Transmembrane</keyword>
<proteinExistence type="predicted"/>
<comment type="caution">
    <text evidence="2">The sequence shown here is derived from an EMBL/GenBank/DDBJ whole genome shotgun (WGS) entry which is preliminary data.</text>
</comment>
<protein>
    <submittedName>
        <fullName evidence="2">Uncharacterized protein</fullName>
    </submittedName>
</protein>
<keyword evidence="3" id="KW-1185">Reference proteome</keyword>
<organism evidence="2 3">
    <name type="scientific">Corallincola holothuriorum</name>
    <dbReference type="NCBI Taxonomy" id="2282215"/>
    <lineage>
        <taxon>Bacteria</taxon>
        <taxon>Pseudomonadati</taxon>
        <taxon>Pseudomonadota</taxon>
        <taxon>Gammaproteobacteria</taxon>
        <taxon>Alteromonadales</taxon>
        <taxon>Psychromonadaceae</taxon>
        <taxon>Corallincola</taxon>
    </lineage>
</organism>
<dbReference type="Proteomes" id="UP000252558">
    <property type="component" value="Unassembled WGS sequence"/>
</dbReference>
<dbReference type="EMBL" id="QPID01000004">
    <property type="protein sequence ID" value="RCU50456.1"/>
    <property type="molecule type" value="Genomic_DNA"/>
</dbReference>